<dbReference type="CDD" id="cd02440">
    <property type="entry name" value="AdoMet_MTases"/>
    <property type="match status" value="1"/>
</dbReference>
<comment type="similarity">
    <text evidence="4">Belongs to the class I-like SAM-binding methyltransferase superfamily. Cation-dependent O-methyltransferase family.</text>
</comment>
<dbReference type="InterPro" id="IPR002935">
    <property type="entry name" value="SAM_O-MeTrfase"/>
</dbReference>
<accession>A0A9N8HPI3</accession>
<sequence length="296" mass="32520">MTSAAASEPTSKFSSAPTIADYGRHKGWMDEVKGQLKEQGKDALAQQLPDPSQVPVQLQTFSNRYSLKPTVEESELQQKVQGMPRAMMAGGLDEANFLCMLLEMMKAQVVVEVGVFRGVTTLALAQCLQKINNTSNARTPTVIGLDVSADFAQIGQEYWKKAGVDDLIDLRIGDAKESLSTLLTEQGEAFVDMCFVDADKESYDDYYEKCVQLTKPGGLIVVDNTLWGGRVVLPADIVDTLAAHTKEDTSDAAMLARKMHDTKCIQQLAHKIHNDSRIDRVSFLTIADGVTICRKK</sequence>
<dbReference type="AlphaFoldDB" id="A0A9N8HPI3"/>
<dbReference type="GO" id="GO:0008171">
    <property type="term" value="F:O-methyltransferase activity"/>
    <property type="evidence" value="ECO:0007669"/>
    <property type="project" value="InterPro"/>
</dbReference>
<reference evidence="5" key="1">
    <citation type="submission" date="2020-06" db="EMBL/GenBank/DDBJ databases">
        <authorList>
            <consortium name="Plant Systems Biology data submission"/>
        </authorList>
    </citation>
    <scope>NUCLEOTIDE SEQUENCE</scope>
    <source>
        <strain evidence="5">D6</strain>
    </source>
</reference>
<dbReference type="InterPro" id="IPR029063">
    <property type="entry name" value="SAM-dependent_MTases_sf"/>
</dbReference>
<dbReference type="GO" id="GO:0008757">
    <property type="term" value="F:S-adenosylmethionine-dependent methyltransferase activity"/>
    <property type="evidence" value="ECO:0007669"/>
    <property type="project" value="TreeGrafter"/>
</dbReference>
<gene>
    <name evidence="5" type="ORF">SEMRO_1331_G263540.1</name>
</gene>
<dbReference type="GO" id="GO:0032259">
    <property type="term" value="P:methylation"/>
    <property type="evidence" value="ECO:0007669"/>
    <property type="project" value="UniProtKB-KW"/>
</dbReference>
<evidence type="ECO:0000256" key="3">
    <source>
        <dbReference type="ARBA" id="ARBA00022691"/>
    </source>
</evidence>
<name>A0A9N8HPI3_9STRA</name>
<keyword evidence="1" id="KW-0489">Methyltransferase</keyword>
<dbReference type="OrthoDB" id="10251242at2759"/>
<dbReference type="Proteomes" id="UP001153069">
    <property type="component" value="Unassembled WGS sequence"/>
</dbReference>
<evidence type="ECO:0000256" key="1">
    <source>
        <dbReference type="ARBA" id="ARBA00022603"/>
    </source>
</evidence>
<protein>
    <submittedName>
        <fullName evidence="5">Caffeoyl-CoA O-methyltransferase</fullName>
    </submittedName>
</protein>
<dbReference type="Pfam" id="PF01596">
    <property type="entry name" value="Methyltransf_3"/>
    <property type="match status" value="1"/>
</dbReference>
<dbReference type="PANTHER" id="PTHR10509">
    <property type="entry name" value="O-METHYLTRANSFERASE-RELATED"/>
    <property type="match status" value="1"/>
</dbReference>
<dbReference type="Gene3D" id="3.40.50.150">
    <property type="entry name" value="Vaccinia Virus protein VP39"/>
    <property type="match status" value="1"/>
</dbReference>
<proteinExistence type="inferred from homology"/>
<keyword evidence="2" id="KW-0808">Transferase</keyword>
<dbReference type="PANTHER" id="PTHR10509:SF14">
    <property type="entry name" value="CAFFEOYL-COA O-METHYLTRANSFERASE 3-RELATED"/>
    <property type="match status" value="1"/>
</dbReference>
<comment type="caution">
    <text evidence="5">The sequence shown here is derived from an EMBL/GenBank/DDBJ whole genome shotgun (WGS) entry which is preliminary data.</text>
</comment>
<evidence type="ECO:0000256" key="4">
    <source>
        <dbReference type="ARBA" id="ARBA00023453"/>
    </source>
</evidence>
<dbReference type="SUPFAM" id="SSF53335">
    <property type="entry name" value="S-adenosyl-L-methionine-dependent methyltransferases"/>
    <property type="match status" value="1"/>
</dbReference>
<dbReference type="PROSITE" id="PS51682">
    <property type="entry name" value="SAM_OMT_I"/>
    <property type="match status" value="1"/>
</dbReference>
<dbReference type="InterPro" id="IPR050362">
    <property type="entry name" value="Cation-dep_OMT"/>
</dbReference>
<evidence type="ECO:0000256" key="2">
    <source>
        <dbReference type="ARBA" id="ARBA00022679"/>
    </source>
</evidence>
<dbReference type="EMBL" id="CAICTM010001329">
    <property type="protein sequence ID" value="CAB9522698.1"/>
    <property type="molecule type" value="Genomic_DNA"/>
</dbReference>
<keyword evidence="6" id="KW-1185">Reference proteome</keyword>
<evidence type="ECO:0000313" key="5">
    <source>
        <dbReference type="EMBL" id="CAB9522698.1"/>
    </source>
</evidence>
<evidence type="ECO:0000313" key="6">
    <source>
        <dbReference type="Proteomes" id="UP001153069"/>
    </source>
</evidence>
<keyword evidence="3" id="KW-0949">S-adenosyl-L-methionine</keyword>
<organism evidence="5 6">
    <name type="scientific">Seminavis robusta</name>
    <dbReference type="NCBI Taxonomy" id="568900"/>
    <lineage>
        <taxon>Eukaryota</taxon>
        <taxon>Sar</taxon>
        <taxon>Stramenopiles</taxon>
        <taxon>Ochrophyta</taxon>
        <taxon>Bacillariophyta</taxon>
        <taxon>Bacillariophyceae</taxon>
        <taxon>Bacillariophycidae</taxon>
        <taxon>Naviculales</taxon>
        <taxon>Naviculaceae</taxon>
        <taxon>Seminavis</taxon>
    </lineage>
</organism>